<dbReference type="VEuPathDB" id="ToxoDB:EAH_00015980"/>
<dbReference type="InterPro" id="IPR037147">
    <property type="entry name" value="Ribosomal_bL28_sf"/>
</dbReference>
<dbReference type="InterPro" id="IPR001383">
    <property type="entry name" value="Ribosomal_bL28_bact-type"/>
</dbReference>
<dbReference type="GO" id="GO:0006412">
    <property type="term" value="P:translation"/>
    <property type="evidence" value="ECO:0007669"/>
    <property type="project" value="InterPro"/>
</dbReference>
<dbReference type="PANTHER" id="PTHR13528:SF2">
    <property type="entry name" value="LARGE RIBOSOMAL SUBUNIT PROTEIN BL28M"/>
    <property type="match status" value="1"/>
</dbReference>
<sequence>MSNIFFAVFFLLSVADKLLAASTRSFGRSLIGVYAAAAAGPTRALEGPRCLKAAQGPPLDAERGPLLTQQRGPSLPIAAAAGGSGAAAFLSFWWLPSPAGGRQPWGPLGLKMSEKRYKEQLMGKKFTSVGRSSIARHYRIQGRGGGKPRVRKATGLPSNPIILPARRCMLLGKMDNRKARSISHSGVRTHRVQRVNLAWKRLWWAEGGHYVRLRLSMKGLKTIKKYGLQRAADKFKLNLKDKRLFAGVSHRCCPASLGVGKYRTAGLQEALLGSGAASSAAAAVLPAAASSVAAPPAAAAALPTTRLPAAAAAPAATSPAAASSST</sequence>
<dbReference type="EMBL" id="HG673707">
    <property type="protein sequence ID" value="CDI84524.1"/>
    <property type="molecule type" value="Genomic_DNA"/>
</dbReference>
<dbReference type="InterPro" id="IPR026569">
    <property type="entry name" value="Ribosomal_bL28"/>
</dbReference>
<evidence type="ECO:0000256" key="4">
    <source>
        <dbReference type="ARBA" id="ARBA00035265"/>
    </source>
</evidence>
<evidence type="ECO:0000256" key="3">
    <source>
        <dbReference type="ARBA" id="ARBA00023274"/>
    </source>
</evidence>
<dbReference type="GO" id="GO:0005840">
    <property type="term" value="C:ribosome"/>
    <property type="evidence" value="ECO:0007669"/>
    <property type="project" value="UniProtKB-KW"/>
</dbReference>
<evidence type="ECO:0000256" key="1">
    <source>
        <dbReference type="ARBA" id="ARBA00008760"/>
    </source>
</evidence>
<keyword evidence="3" id="KW-0687">Ribonucleoprotein</keyword>
<keyword evidence="5" id="KW-0732">Signal</keyword>
<proteinExistence type="inferred from homology"/>
<protein>
    <recommendedName>
        <fullName evidence="4">Large ribosomal subunit protein bL28c</fullName>
    </recommendedName>
</protein>
<dbReference type="Gene3D" id="2.30.170.40">
    <property type="entry name" value="Ribosomal protein L28/L24"/>
    <property type="match status" value="1"/>
</dbReference>
<accession>U6H1D5</accession>
<evidence type="ECO:0000256" key="2">
    <source>
        <dbReference type="ARBA" id="ARBA00022980"/>
    </source>
</evidence>
<dbReference type="GO" id="GO:1990904">
    <property type="term" value="C:ribonucleoprotein complex"/>
    <property type="evidence" value="ECO:0007669"/>
    <property type="project" value="UniProtKB-KW"/>
</dbReference>
<dbReference type="NCBIfam" id="TIGR00009">
    <property type="entry name" value="L28"/>
    <property type="match status" value="1"/>
</dbReference>
<dbReference type="PANTHER" id="PTHR13528">
    <property type="entry name" value="39S RIBOSOMAL PROTEIN L28, MITOCHONDRIAL"/>
    <property type="match status" value="1"/>
</dbReference>
<dbReference type="OrthoDB" id="361870at2759"/>
<keyword evidence="2 6" id="KW-0689">Ribosomal protein</keyword>
<gene>
    <name evidence="6" type="ORF">EAH_00015980</name>
</gene>
<evidence type="ECO:0000313" key="7">
    <source>
        <dbReference type="Proteomes" id="UP000018050"/>
    </source>
</evidence>
<name>U6H1D5_EIMAC</name>
<comment type="similarity">
    <text evidence="1">Belongs to the bacterial ribosomal protein bL28 family.</text>
</comment>
<feature type="chain" id="PRO_5004671513" description="Large ribosomal subunit protein bL28c" evidence="5">
    <location>
        <begin position="21"/>
        <end position="326"/>
    </location>
</feature>
<dbReference type="InterPro" id="IPR034704">
    <property type="entry name" value="Ribosomal_bL28/bL31-like_sf"/>
</dbReference>
<dbReference type="Proteomes" id="UP000018050">
    <property type="component" value="Unassembled WGS sequence"/>
</dbReference>
<reference evidence="6" key="2">
    <citation type="submission" date="2013-10" db="EMBL/GenBank/DDBJ databases">
        <authorList>
            <person name="Aslett M."/>
        </authorList>
    </citation>
    <scope>NUCLEOTIDE SEQUENCE [LARGE SCALE GENOMIC DNA]</scope>
    <source>
        <strain evidence="6">Houghton</strain>
    </source>
</reference>
<reference evidence="6" key="1">
    <citation type="submission" date="2013-10" db="EMBL/GenBank/DDBJ databases">
        <title>Genomic analysis of the causative agents of coccidiosis in chickens.</title>
        <authorList>
            <person name="Reid A.J."/>
            <person name="Blake D."/>
            <person name="Billington K."/>
            <person name="Browne H."/>
            <person name="Dunn M."/>
            <person name="Hung S."/>
            <person name="Kawahara F."/>
            <person name="Miranda-Saavedra D."/>
            <person name="Mourier T."/>
            <person name="Nagra H."/>
            <person name="Otto T.D."/>
            <person name="Rawlings N."/>
            <person name="Sanchez A."/>
            <person name="Sanders M."/>
            <person name="Subramaniam C."/>
            <person name="Tay Y."/>
            <person name="Dear P."/>
            <person name="Doerig C."/>
            <person name="Gruber A."/>
            <person name="Parkinson J."/>
            <person name="Shirley M."/>
            <person name="Wan K.L."/>
            <person name="Berriman M."/>
            <person name="Tomley F."/>
            <person name="Pain A."/>
        </authorList>
    </citation>
    <scope>NUCLEOTIDE SEQUENCE [LARGE SCALE GENOMIC DNA]</scope>
    <source>
        <strain evidence="6">Houghton</strain>
    </source>
</reference>
<dbReference type="AlphaFoldDB" id="U6H1D5"/>
<dbReference type="SUPFAM" id="SSF143800">
    <property type="entry name" value="L28p-like"/>
    <property type="match status" value="1"/>
</dbReference>
<feature type="signal peptide" evidence="5">
    <location>
        <begin position="1"/>
        <end position="20"/>
    </location>
</feature>
<dbReference type="Pfam" id="PF00830">
    <property type="entry name" value="Ribosomal_L28"/>
    <property type="match status" value="1"/>
</dbReference>
<evidence type="ECO:0000256" key="5">
    <source>
        <dbReference type="SAM" id="SignalP"/>
    </source>
</evidence>
<dbReference type="RefSeq" id="XP_013246528.1">
    <property type="nucleotide sequence ID" value="XM_013391074.1"/>
</dbReference>
<evidence type="ECO:0000313" key="6">
    <source>
        <dbReference type="EMBL" id="CDI84524.1"/>
    </source>
</evidence>
<dbReference type="GeneID" id="25269668"/>
<organism evidence="6 7">
    <name type="scientific">Eimeria acervulina</name>
    <name type="common">Coccidian parasite</name>
    <dbReference type="NCBI Taxonomy" id="5801"/>
    <lineage>
        <taxon>Eukaryota</taxon>
        <taxon>Sar</taxon>
        <taxon>Alveolata</taxon>
        <taxon>Apicomplexa</taxon>
        <taxon>Conoidasida</taxon>
        <taxon>Coccidia</taxon>
        <taxon>Eucoccidiorida</taxon>
        <taxon>Eimeriorina</taxon>
        <taxon>Eimeriidae</taxon>
        <taxon>Eimeria</taxon>
    </lineage>
</organism>
<dbReference type="GO" id="GO:0003735">
    <property type="term" value="F:structural constituent of ribosome"/>
    <property type="evidence" value="ECO:0007669"/>
    <property type="project" value="InterPro"/>
</dbReference>
<keyword evidence="7" id="KW-1185">Reference proteome</keyword>